<reference evidence="3 4" key="1">
    <citation type="submission" date="2013-04" db="EMBL/GenBank/DDBJ databases">
        <title>Shimia sp. 22II-S11-Z10 Genome Sequencing.</title>
        <authorList>
            <person name="Lai Q."/>
            <person name="Li G."/>
            <person name="Shao Z."/>
        </authorList>
    </citation>
    <scope>NUCLEOTIDE SEQUENCE [LARGE SCALE GENOMIC DNA]</scope>
    <source>
        <strain evidence="4">22II-S11-Z10</strain>
    </source>
</reference>
<gene>
    <name evidence="3" type="ORF">ATO10_00805</name>
</gene>
<dbReference type="GO" id="GO:0030527">
    <property type="term" value="F:structural constituent of chromatin"/>
    <property type="evidence" value="ECO:0007669"/>
    <property type="project" value="InterPro"/>
</dbReference>
<dbReference type="Proteomes" id="UP000024836">
    <property type="component" value="Unassembled WGS sequence"/>
</dbReference>
<dbReference type="RefSeq" id="WP_238323322.1">
    <property type="nucleotide sequence ID" value="NZ_AQQY01000001.1"/>
</dbReference>
<evidence type="ECO:0000313" key="4">
    <source>
        <dbReference type="Proteomes" id="UP000024836"/>
    </source>
</evidence>
<evidence type="ECO:0000256" key="1">
    <source>
        <dbReference type="ARBA" id="ARBA00010529"/>
    </source>
</evidence>
<dbReference type="InterPro" id="IPR010992">
    <property type="entry name" value="IHF-like_DNA-bd_dom_sf"/>
</dbReference>
<dbReference type="eggNOG" id="COG0776">
    <property type="taxonomic scope" value="Bacteria"/>
</dbReference>
<dbReference type="GO" id="GO:0003677">
    <property type="term" value="F:DNA binding"/>
    <property type="evidence" value="ECO:0007669"/>
    <property type="project" value="UniProtKB-KW"/>
</dbReference>
<name>A0A058ZR15_9RHOB</name>
<accession>A0A058ZR15</accession>
<evidence type="ECO:0000313" key="3">
    <source>
        <dbReference type="EMBL" id="KCV83256.1"/>
    </source>
</evidence>
<evidence type="ECO:0000256" key="2">
    <source>
        <dbReference type="ARBA" id="ARBA00023125"/>
    </source>
</evidence>
<keyword evidence="4" id="KW-1185">Reference proteome</keyword>
<dbReference type="InterPro" id="IPR000119">
    <property type="entry name" value="Hist_DNA-bd"/>
</dbReference>
<dbReference type="Gene3D" id="4.10.520.10">
    <property type="entry name" value="IHF-like DNA-binding proteins"/>
    <property type="match status" value="1"/>
</dbReference>
<dbReference type="STRING" id="1461693.ATO10_00805"/>
<dbReference type="EMBL" id="AQQY01000001">
    <property type="protein sequence ID" value="KCV83256.1"/>
    <property type="molecule type" value="Genomic_DNA"/>
</dbReference>
<dbReference type="Pfam" id="PF00216">
    <property type="entry name" value="Bac_DNA_binding"/>
    <property type="match status" value="1"/>
</dbReference>
<sequence>MFLRKTRAATTTAADAEIETEITPETAVDDTVATPDFEMDEEPTVFLRKKDLVDRAVERSGLKKRDVKPAIEAALAVLGESIEAGEGLNLPPFGKVKVVKRKELDRGSVLIARIRRSEQAEKTDHDMPLAEAAE</sequence>
<protein>
    <submittedName>
        <fullName evidence="3">DNA-binding protein HU</fullName>
    </submittedName>
</protein>
<keyword evidence="2 3" id="KW-0238">DNA-binding</keyword>
<dbReference type="SUPFAM" id="SSF47729">
    <property type="entry name" value="IHF-like DNA-binding proteins"/>
    <property type="match status" value="1"/>
</dbReference>
<proteinExistence type="inferred from homology"/>
<dbReference type="AlphaFoldDB" id="A0A058ZR15"/>
<organism evidence="3 4">
    <name type="scientific">Actibacterium atlanticum</name>
    <dbReference type="NCBI Taxonomy" id="1461693"/>
    <lineage>
        <taxon>Bacteria</taxon>
        <taxon>Pseudomonadati</taxon>
        <taxon>Pseudomonadota</taxon>
        <taxon>Alphaproteobacteria</taxon>
        <taxon>Rhodobacterales</taxon>
        <taxon>Roseobacteraceae</taxon>
        <taxon>Actibacterium</taxon>
    </lineage>
</organism>
<comment type="caution">
    <text evidence="3">The sequence shown here is derived from an EMBL/GenBank/DDBJ whole genome shotgun (WGS) entry which is preliminary data.</text>
</comment>
<comment type="similarity">
    <text evidence="1">Belongs to the bacterial histone-like protein family.</text>
</comment>